<dbReference type="InterPro" id="IPR011990">
    <property type="entry name" value="TPR-like_helical_dom_sf"/>
</dbReference>
<keyword evidence="6" id="KW-1185">Reference proteome</keyword>
<proteinExistence type="predicted"/>
<reference evidence="5 6" key="1">
    <citation type="submission" date="2024-06" db="EMBL/GenBank/DDBJ databases">
        <title>Flavobacterium spp. isolated from glacier.</title>
        <authorList>
            <person name="Han D."/>
        </authorList>
    </citation>
    <scope>NUCLEOTIDE SEQUENCE [LARGE SCALE GENOMIC DNA]</scope>
    <source>
        <strain evidence="5 6">ZS1P70</strain>
    </source>
</reference>
<dbReference type="RefSeq" id="WP_379852578.1">
    <property type="nucleotide sequence ID" value="NZ_JBHZPY010000013.1"/>
</dbReference>
<keyword evidence="2" id="KW-0175">Coiled coil</keyword>
<evidence type="ECO:0000313" key="6">
    <source>
        <dbReference type="Proteomes" id="UP001600107"/>
    </source>
</evidence>
<protein>
    <submittedName>
        <fullName evidence="5">Helix-turn-helix domain-containing protein</fullName>
    </submittedName>
</protein>
<keyword evidence="3" id="KW-0472">Membrane</keyword>
<dbReference type="PANTHER" id="PTHR43280">
    <property type="entry name" value="ARAC-FAMILY TRANSCRIPTIONAL REGULATOR"/>
    <property type="match status" value="1"/>
</dbReference>
<evidence type="ECO:0000256" key="2">
    <source>
        <dbReference type="SAM" id="Coils"/>
    </source>
</evidence>
<dbReference type="Gene3D" id="1.10.10.60">
    <property type="entry name" value="Homeodomain-like"/>
    <property type="match status" value="2"/>
</dbReference>
<keyword evidence="3" id="KW-1133">Transmembrane helix</keyword>
<evidence type="ECO:0000256" key="3">
    <source>
        <dbReference type="SAM" id="Phobius"/>
    </source>
</evidence>
<accession>A0ABW6I918</accession>
<keyword evidence="1" id="KW-0238">DNA-binding</keyword>
<dbReference type="Gene3D" id="1.25.40.10">
    <property type="entry name" value="Tetratricopeptide repeat domain"/>
    <property type="match status" value="1"/>
</dbReference>
<dbReference type="Pfam" id="PF12833">
    <property type="entry name" value="HTH_18"/>
    <property type="match status" value="1"/>
</dbReference>
<feature type="coiled-coil region" evidence="2">
    <location>
        <begin position="449"/>
        <end position="476"/>
    </location>
</feature>
<dbReference type="InterPro" id="IPR018060">
    <property type="entry name" value="HTH_AraC"/>
</dbReference>
<dbReference type="Proteomes" id="UP001600107">
    <property type="component" value="Unassembled WGS sequence"/>
</dbReference>
<comment type="caution">
    <text evidence="5">The sequence shown here is derived from an EMBL/GenBank/DDBJ whole genome shotgun (WGS) entry which is preliminary data.</text>
</comment>
<feature type="transmembrane region" description="Helical" evidence="3">
    <location>
        <begin position="385"/>
        <end position="404"/>
    </location>
</feature>
<evidence type="ECO:0000256" key="1">
    <source>
        <dbReference type="ARBA" id="ARBA00023125"/>
    </source>
</evidence>
<sequence>MAHFLWSKTLFLFLLPLALLGQVQKKDLTRLPYDDLKKLFIENEKNHTKQIEYANAYLAKAKQEQTSIRIAKGYYMYSIINKGTKSICFLDSVIKYSRNTNDIDFPAVAYTEKAYELKAQFKFKEAIDNFILAEKYAYKNNIDYYYEIKYSIAVLRSEELGETIEALNLYKECFKYYKAKEVRTPKYSINYQNTIFALADSYKALNQTDSATYYNKLGYRESKFTKNERYNSLFILNEGANLVLKKNYKAAFDSIKKALPKMIEYKDEGNTLAAYYYFGKVYDGLGKKSEAVKNFIKMDSLYQKTKRITPEFTSGYPYLISYYKDKGDKENQLKYLTQYMYIDSTLQKNYKELTKKLQKEYDIPQIFLEKETLIQSLEDQNTKSYWGIGGLFLITVSITGFGIYQHSLKKNYRSRFEKIMNQTEISNEHLTNTPNEEIEIQTNNNKEDIGIAEELINQILEKLKRFESKKEYLQANVTIQMLSTTFETNSKYVSKIVNTHKGKTFIQYINDLRIEHVIVQLKKNTKLRKYTIYALAKEFGFNSAESFSAAFYKNTGIKPTYFIKELG</sequence>
<dbReference type="EMBL" id="JBHZPY010000013">
    <property type="protein sequence ID" value="MFE3872280.1"/>
    <property type="molecule type" value="Genomic_DNA"/>
</dbReference>
<dbReference type="PANTHER" id="PTHR43280:SF29">
    <property type="entry name" value="ARAC-FAMILY TRANSCRIPTIONAL REGULATOR"/>
    <property type="match status" value="1"/>
</dbReference>
<dbReference type="SMART" id="SM00342">
    <property type="entry name" value="HTH_ARAC"/>
    <property type="match status" value="1"/>
</dbReference>
<organism evidence="5 6">
    <name type="scientific">Flavobacterium zhoui</name>
    <dbReference type="NCBI Taxonomy" id="3230414"/>
    <lineage>
        <taxon>Bacteria</taxon>
        <taxon>Pseudomonadati</taxon>
        <taxon>Bacteroidota</taxon>
        <taxon>Flavobacteriia</taxon>
        <taxon>Flavobacteriales</taxon>
        <taxon>Flavobacteriaceae</taxon>
        <taxon>Flavobacterium</taxon>
    </lineage>
</organism>
<name>A0ABW6I918_9FLAO</name>
<dbReference type="SUPFAM" id="SSF48452">
    <property type="entry name" value="TPR-like"/>
    <property type="match status" value="1"/>
</dbReference>
<evidence type="ECO:0000259" key="4">
    <source>
        <dbReference type="PROSITE" id="PS01124"/>
    </source>
</evidence>
<gene>
    <name evidence="5" type="ORF">ACFX5F_13715</name>
</gene>
<evidence type="ECO:0000313" key="5">
    <source>
        <dbReference type="EMBL" id="MFE3872280.1"/>
    </source>
</evidence>
<feature type="domain" description="HTH araC/xylS-type" evidence="4">
    <location>
        <begin position="453"/>
        <end position="565"/>
    </location>
</feature>
<dbReference type="PROSITE" id="PS01124">
    <property type="entry name" value="HTH_ARAC_FAMILY_2"/>
    <property type="match status" value="1"/>
</dbReference>
<keyword evidence="3" id="KW-0812">Transmembrane</keyword>